<evidence type="ECO:0000256" key="3">
    <source>
        <dbReference type="SAM" id="Phobius"/>
    </source>
</evidence>
<keyword evidence="3" id="KW-0472">Membrane</keyword>
<protein>
    <submittedName>
        <fullName evidence="4">Flagellar biosynthesis protein FlhB</fullName>
    </submittedName>
</protein>
<dbReference type="InterPro" id="IPR029025">
    <property type="entry name" value="T3SS_substrate_exporter_C"/>
</dbReference>
<keyword evidence="4" id="KW-0969">Cilium</keyword>
<sequence length="363" mass="38964">MSDNQDESDKSFEPTPEKLRKAREKGEVARSTDLSVAAAYAGLLLAALGAGSYSIKTTGSALVAMIDRSESMAELVFGGAPSAALAGPIRTVSVALLPWFAIPAALVLVSIVAQRALVFAPSKLQPKMSRISIIANAKNKFGRNGWFEFGKSFAKLLLYSICLGFFLQSKLPDIIGSVAGHGRGVAAMIGRTCVEFLILALLIATAIGAVDAIWQHFEYLRKHRMSRKEMMDESKDAEGDPHMKQQRRARGQEIANSKMIAEVPTADVIIVNPTHFAVALRWSRAKGSAPVCVAKGVDEIAGTIRRIGQEAGVPIHSDPPTARAIHASVEVGDEISEELYAPVAAAIRFAEDMRIRAKGRVSS</sequence>
<evidence type="ECO:0000256" key="2">
    <source>
        <dbReference type="SAM" id="MobiDB-lite"/>
    </source>
</evidence>
<evidence type="ECO:0000313" key="5">
    <source>
        <dbReference type="Proteomes" id="UP001191082"/>
    </source>
</evidence>
<evidence type="ECO:0000256" key="1">
    <source>
        <dbReference type="ARBA" id="ARBA00010690"/>
    </source>
</evidence>
<comment type="caution">
    <text evidence="4">The sequence shown here is derived from an EMBL/GenBank/DDBJ whole genome shotgun (WGS) entry which is preliminary data.</text>
</comment>
<feature type="transmembrane region" description="Helical" evidence="3">
    <location>
        <begin position="34"/>
        <end position="55"/>
    </location>
</feature>
<dbReference type="EMBL" id="VCPC01000004">
    <property type="protein sequence ID" value="TMV10642.1"/>
    <property type="molecule type" value="Genomic_DNA"/>
</dbReference>
<reference evidence="4 5" key="1">
    <citation type="submission" date="2019-05" db="EMBL/GenBank/DDBJ databases">
        <title>Marivita sp. nov. isolated from sea sediment.</title>
        <authorList>
            <person name="Kim W."/>
        </authorList>
    </citation>
    <scope>NUCLEOTIDE SEQUENCE [LARGE SCALE GENOMIC DNA]</scope>
    <source>
        <strain evidence="4 5">CAU 1492</strain>
    </source>
</reference>
<dbReference type="PRINTS" id="PR00950">
    <property type="entry name" value="TYPE3IMSPROT"/>
</dbReference>
<feature type="transmembrane region" description="Helical" evidence="3">
    <location>
        <begin position="196"/>
        <end position="217"/>
    </location>
</feature>
<dbReference type="Pfam" id="PF01312">
    <property type="entry name" value="Bac_export_2"/>
    <property type="match status" value="1"/>
</dbReference>
<dbReference type="InterPro" id="IPR006135">
    <property type="entry name" value="T3SS_substrate_exporter"/>
</dbReference>
<proteinExistence type="inferred from homology"/>
<keyword evidence="4" id="KW-0966">Cell projection</keyword>
<dbReference type="Proteomes" id="UP001191082">
    <property type="component" value="Unassembled WGS sequence"/>
</dbReference>
<feature type="compositionally biased region" description="Basic and acidic residues" evidence="2">
    <location>
        <begin position="7"/>
        <end position="26"/>
    </location>
</feature>
<keyword evidence="5" id="KW-1185">Reference proteome</keyword>
<dbReference type="PANTHER" id="PTHR30531">
    <property type="entry name" value="FLAGELLAR BIOSYNTHETIC PROTEIN FLHB"/>
    <property type="match status" value="1"/>
</dbReference>
<gene>
    <name evidence="4" type="ORF">FGK64_17860</name>
</gene>
<feature type="region of interest" description="Disordered" evidence="2">
    <location>
        <begin position="1"/>
        <end position="26"/>
    </location>
</feature>
<evidence type="ECO:0000313" key="4">
    <source>
        <dbReference type="EMBL" id="TMV10642.1"/>
    </source>
</evidence>
<feature type="transmembrane region" description="Helical" evidence="3">
    <location>
        <begin position="156"/>
        <end position="176"/>
    </location>
</feature>
<name>A0ABY2X672_9RHOB</name>
<accession>A0ABY2X672</accession>
<comment type="similarity">
    <text evidence="1">Belongs to the type III secretion exporter family.</text>
</comment>
<organism evidence="4 5">
    <name type="scientific">Arenibacterium halophilum</name>
    <dbReference type="NCBI Taxonomy" id="2583821"/>
    <lineage>
        <taxon>Bacteria</taxon>
        <taxon>Pseudomonadati</taxon>
        <taxon>Pseudomonadota</taxon>
        <taxon>Alphaproteobacteria</taxon>
        <taxon>Rhodobacterales</taxon>
        <taxon>Paracoccaceae</taxon>
        <taxon>Arenibacterium</taxon>
    </lineage>
</organism>
<feature type="transmembrane region" description="Helical" evidence="3">
    <location>
        <begin position="99"/>
        <end position="120"/>
    </location>
</feature>
<dbReference type="PANTHER" id="PTHR30531:SF14">
    <property type="entry name" value="SURFACE PRESENTATION OF ANTIGENS PROTEIN SPAS"/>
    <property type="match status" value="1"/>
</dbReference>
<keyword evidence="3" id="KW-0812">Transmembrane</keyword>
<keyword evidence="3" id="KW-1133">Transmembrane helix</keyword>
<dbReference type="RefSeq" id="WP_138865215.1">
    <property type="nucleotide sequence ID" value="NZ_VCPC01000004.1"/>
</dbReference>
<keyword evidence="4" id="KW-0282">Flagellum</keyword>
<dbReference type="SUPFAM" id="SSF160544">
    <property type="entry name" value="EscU C-terminal domain-like"/>
    <property type="match status" value="1"/>
</dbReference>
<dbReference type="Gene3D" id="3.40.1690.10">
    <property type="entry name" value="secretion proteins EscU"/>
    <property type="match status" value="1"/>
</dbReference>